<gene>
    <name evidence="4" type="ORF">AABB28_11720</name>
</gene>
<dbReference type="Proteomes" id="UP001451782">
    <property type="component" value="Chromosome"/>
</dbReference>
<dbReference type="EMBL" id="CP151762">
    <property type="protein sequence ID" value="WZU62557.1"/>
    <property type="molecule type" value="Genomic_DNA"/>
</dbReference>
<dbReference type="Gene3D" id="3.40.30.10">
    <property type="entry name" value="Glutaredoxin"/>
    <property type="match status" value="1"/>
</dbReference>
<organism evidence="4 5">
    <name type="scientific">Yoonia algicola</name>
    <dbReference type="NCBI Taxonomy" id="3137368"/>
    <lineage>
        <taxon>Bacteria</taxon>
        <taxon>Pseudomonadati</taxon>
        <taxon>Pseudomonadota</taxon>
        <taxon>Alphaproteobacteria</taxon>
        <taxon>Rhodobacterales</taxon>
        <taxon>Paracoccaceae</taxon>
        <taxon>Yoonia</taxon>
    </lineage>
</organism>
<dbReference type="PANTHER" id="PTHR42852">
    <property type="entry name" value="THIOL:DISULFIDE INTERCHANGE PROTEIN DSBE"/>
    <property type="match status" value="1"/>
</dbReference>
<proteinExistence type="predicted"/>
<evidence type="ECO:0000256" key="1">
    <source>
        <dbReference type="ARBA" id="ARBA00023284"/>
    </source>
</evidence>
<dbReference type="RefSeq" id="WP_342068960.1">
    <property type="nucleotide sequence ID" value="NZ_CP151762.1"/>
</dbReference>
<dbReference type="Pfam" id="PF00578">
    <property type="entry name" value="AhpC-TSA"/>
    <property type="match status" value="1"/>
</dbReference>
<dbReference type="InterPro" id="IPR000866">
    <property type="entry name" value="AhpC/TSA"/>
</dbReference>
<dbReference type="CDD" id="cd02966">
    <property type="entry name" value="TlpA_like_family"/>
    <property type="match status" value="1"/>
</dbReference>
<dbReference type="KEGG" id="yag:AABB28_11720"/>
<reference evidence="4 5" key="1">
    <citation type="submission" date="2024-04" db="EMBL/GenBank/DDBJ databases">
        <title>Phylogenomic analyses of a clade within the roseobacter group suggest taxonomic reassignments of species of the genera Aestuariivita, Citreicella, Loktanella, Nautella, Pelagibaca, Ruegeria, Thalassobius, Thiobacimonas and Tropicibacter, and the proposal o.</title>
        <authorList>
            <person name="Jeon C.O."/>
        </authorList>
    </citation>
    <scope>NUCLEOTIDE SEQUENCE [LARGE SCALE GENOMIC DNA]</scope>
    <source>
        <strain evidence="4 5">G8-12</strain>
    </source>
</reference>
<evidence type="ECO:0000256" key="2">
    <source>
        <dbReference type="SAM" id="SignalP"/>
    </source>
</evidence>
<dbReference type="SUPFAM" id="SSF52833">
    <property type="entry name" value="Thioredoxin-like"/>
    <property type="match status" value="1"/>
</dbReference>
<accession>A0AAN0M517</accession>
<evidence type="ECO:0000313" key="5">
    <source>
        <dbReference type="Proteomes" id="UP001451782"/>
    </source>
</evidence>
<dbReference type="InterPro" id="IPR017937">
    <property type="entry name" value="Thioredoxin_CS"/>
</dbReference>
<dbReference type="PROSITE" id="PS00194">
    <property type="entry name" value="THIOREDOXIN_1"/>
    <property type="match status" value="1"/>
</dbReference>
<dbReference type="GO" id="GO:0016209">
    <property type="term" value="F:antioxidant activity"/>
    <property type="evidence" value="ECO:0007669"/>
    <property type="project" value="InterPro"/>
</dbReference>
<feature type="signal peptide" evidence="2">
    <location>
        <begin position="1"/>
        <end position="22"/>
    </location>
</feature>
<feature type="domain" description="Thioredoxin" evidence="3">
    <location>
        <begin position="41"/>
        <end position="183"/>
    </location>
</feature>
<protein>
    <submittedName>
        <fullName evidence="4">TlpA disulfide reductase family protein</fullName>
    </submittedName>
</protein>
<dbReference type="AlphaFoldDB" id="A0AAN0M517"/>
<name>A0AAN0M517_9RHOB</name>
<dbReference type="InterPro" id="IPR036249">
    <property type="entry name" value="Thioredoxin-like_sf"/>
</dbReference>
<feature type="chain" id="PRO_5042823466" evidence="2">
    <location>
        <begin position="23"/>
        <end position="186"/>
    </location>
</feature>
<keyword evidence="1" id="KW-0676">Redox-active center</keyword>
<keyword evidence="5" id="KW-1185">Reference proteome</keyword>
<dbReference type="PANTHER" id="PTHR42852:SF18">
    <property type="entry name" value="CHROMOSOME UNDETERMINED SCAFFOLD_47, WHOLE GENOME SHOTGUN SEQUENCE"/>
    <property type="match status" value="1"/>
</dbReference>
<evidence type="ECO:0000259" key="3">
    <source>
        <dbReference type="PROSITE" id="PS51352"/>
    </source>
</evidence>
<dbReference type="InterPro" id="IPR050553">
    <property type="entry name" value="Thioredoxin_ResA/DsbE_sf"/>
</dbReference>
<dbReference type="GO" id="GO:0015036">
    <property type="term" value="F:disulfide oxidoreductase activity"/>
    <property type="evidence" value="ECO:0007669"/>
    <property type="project" value="UniProtKB-ARBA"/>
</dbReference>
<sequence>MRKLISVLLYTALMGLANIGHADVATAEALREGDMRKLNFHSAPIAVSEVPFTGADGSEMTLADFNGKYVVLNFWATWCAPCRVEMPHLSALQTAMGGDQMEVVTIATGRNPLPVMQRFFDEIEVDNLPLHTDPRQSLARGMGVLGLPVTVILDPEGFEVARMQGEADWSSENAMAIMQALIASGG</sequence>
<dbReference type="InterPro" id="IPR013766">
    <property type="entry name" value="Thioredoxin_domain"/>
</dbReference>
<keyword evidence="2" id="KW-0732">Signal</keyword>
<dbReference type="PROSITE" id="PS51352">
    <property type="entry name" value="THIOREDOXIN_2"/>
    <property type="match status" value="1"/>
</dbReference>
<evidence type="ECO:0000313" key="4">
    <source>
        <dbReference type="EMBL" id="WZU62557.1"/>
    </source>
</evidence>